<proteinExistence type="inferred from homology"/>
<keyword evidence="3" id="KW-0548">Nucleotidyltransferase</keyword>
<evidence type="ECO:0000313" key="9">
    <source>
        <dbReference type="EMBL" id="PIS14717.1"/>
    </source>
</evidence>
<dbReference type="GO" id="GO:0003887">
    <property type="term" value="F:DNA-directed DNA polymerase activity"/>
    <property type="evidence" value="ECO:0007669"/>
    <property type="project" value="UniProtKB-KW"/>
</dbReference>
<feature type="domain" description="DNA polymerase III delta subunit-like C-terminal" evidence="8">
    <location>
        <begin position="121"/>
        <end position="222"/>
    </location>
</feature>
<accession>A0A2H0WQ14</accession>
<dbReference type="GO" id="GO:0006261">
    <property type="term" value="P:DNA-templated DNA replication"/>
    <property type="evidence" value="ECO:0007669"/>
    <property type="project" value="TreeGrafter"/>
</dbReference>
<comment type="similarity">
    <text evidence="6">Belongs to the DNA polymerase HolA subunit family.</text>
</comment>
<name>A0A2H0WQ14_9BACT</name>
<dbReference type="GO" id="GO:0009360">
    <property type="term" value="C:DNA polymerase III complex"/>
    <property type="evidence" value="ECO:0007669"/>
    <property type="project" value="TreeGrafter"/>
</dbReference>
<evidence type="ECO:0000259" key="8">
    <source>
        <dbReference type="Pfam" id="PF21694"/>
    </source>
</evidence>
<sequence length="228" mass="26613">MNNITVYSGEDIVSSRKAFLEHTQSLTNDNYELTRINGKDLTEEFLELSLSSSSLFGQKKVLIIENLLLSQKSKEKDKLIEKIKSFPDSVIIFWESKEYSKADQLKQPNFIFKNFKLPQILFKFLNKIVPDNKEDNLKNFHLVIQQIDPAYLFLMLIRQFRLLIMASDNETSGMQPWQISNLLKQAEEFKKDDLIKIYKKLLEIDLKQKTSQSPNGLVYELDLLLADI</sequence>
<evidence type="ECO:0000256" key="6">
    <source>
        <dbReference type="ARBA" id="ARBA00034754"/>
    </source>
</evidence>
<dbReference type="SUPFAM" id="SSF48019">
    <property type="entry name" value="post-AAA+ oligomerization domain-like"/>
    <property type="match status" value="1"/>
</dbReference>
<organism evidence="9 10">
    <name type="scientific">Candidatus Shapirobacteria bacterium CG09_land_8_20_14_0_10_39_12</name>
    <dbReference type="NCBI Taxonomy" id="1974885"/>
    <lineage>
        <taxon>Bacteria</taxon>
        <taxon>Candidatus Shapironibacteriota</taxon>
    </lineage>
</organism>
<protein>
    <recommendedName>
        <fullName evidence="1">DNA-directed DNA polymerase</fullName>
        <ecNumber evidence="1">2.7.7.7</ecNumber>
    </recommendedName>
</protein>
<dbReference type="AlphaFoldDB" id="A0A2H0WQ14"/>
<evidence type="ECO:0000256" key="3">
    <source>
        <dbReference type="ARBA" id="ARBA00022695"/>
    </source>
</evidence>
<evidence type="ECO:0000256" key="1">
    <source>
        <dbReference type="ARBA" id="ARBA00012417"/>
    </source>
</evidence>
<dbReference type="PANTHER" id="PTHR34388:SF1">
    <property type="entry name" value="DNA POLYMERASE III SUBUNIT DELTA"/>
    <property type="match status" value="1"/>
</dbReference>
<evidence type="ECO:0000313" key="10">
    <source>
        <dbReference type="Proteomes" id="UP000230775"/>
    </source>
</evidence>
<dbReference type="EMBL" id="PEZI01000027">
    <property type="protein sequence ID" value="PIS14717.1"/>
    <property type="molecule type" value="Genomic_DNA"/>
</dbReference>
<keyword evidence="5" id="KW-0239">DNA-directed DNA polymerase</keyword>
<dbReference type="PANTHER" id="PTHR34388">
    <property type="entry name" value="DNA POLYMERASE III SUBUNIT DELTA"/>
    <property type="match status" value="1"/>
</dbReference>
<reference evidence="10" key="1">
    <citation type="submission" date="2017-09" db="EMBL/GenBank/DDBJ databases">
        <title>Depth-based differentiation of microbial function through sediment-hosted aquifers and enrichment of novel symbionts in the deep terrestrial subsurface.</title>
        <authorList>
            <person name="Probst A.J."/>
            <person name="Ladd B."/>
            <person name="Jarett J.K."/>
            <person name="Geller-Mcgrath D.E."/>
            <person name="Sieber C.M.K."/>
            <person name="Emerson J.B."/>
            <person name="Anantharaman K."/>
            <person name="Thomas B.C."/>
            <person name="Malmstrom R."/>
            <person name="Stieglmeier M."/>
            <person name="Klingl A."/>
            <person name="Woyke T."/>
            <person name="Ryan C.M."/>
            <person name="Banfield J.F."/>
        </authorList>
    </citation>
    <scope>NUCLEOTIDE SEQUENCE [LARGE SCALE GENOMIC DNA]</scope>
</reference>
<dbReference type="Proteomes" id="UP000230775">
    <property type="component" value="Unassembled WGS sequence"/>
</dbReference>
<dbReference type="InterPro" id="IPR008921">
    <property type="entry name" value="DNA_pol3_clamp-load_cplx_C"/>
</dbReference>
<keyword evidence="4" id="KW-0235">DNA replication</keyword>
<dbReference type="Gene3D" id="3.40.50.300">
    <property type="entry name" value="P-loop containing nucleotide triphosphate hydrolases"/>
    <property type="match status" value="1"/>
</dbReference>
<dbReference type="EC" id="2.7.7.7" evidence="1"/>
<comment type="catalytic activity">
    <reaction evidence="7">
        <text>DNA(n) + a 2'-deoxyribonucleoside 5'-triphosphate = DNA(n+1) + diphosphate</text>
        <dbReference type="Rhea" id="RHEA:22508"/>
        <dbReference type="Rhea" id="RHEA-COMP:17339"/>
        <dbReference type="Rhea" id="RHEA-COMP:17340"/>
        <dbReference type="ChEBI" id="CHEBI:33019"/>
        <dbReference type="ChEBI" id="CHEBI:61560"/>
        <dbReference type="ChEBI" id="CHEBI:173112"/>
        <dbReference type="EC" id="2.7.7.7"/>
    </reaction>
</comment>
<gene>
    <name evidence="9" type="ORF">COT64_01125</name>
</gene>
<evidence type="ECO:0000256" key="7">
    <source>
        <dbReference type="ARBA" id="ARBA00049244"/>
    </source>
</evidence>
<keyword evidence="2" id="KW-0808">Transferase</keyword>
<dbReference type="Pfam" id="PF21694">
    <property type="entry name" value="DNA_pol3_delta_C"/>
    <property type="match status" value="1"/>
</dbReference>
<dbReference type="GO" id="GO:0003677">
    <property type="term" value="F:DNA binding"/>
    <property type="evidence" value="ECO:0007669"/>
    <property type="project" value="InterPro"/>
</dbReference>
<dbReference type="Gene3D" id="1.20.272.10">
    <property type="match status" value="1"/>
</dbReference>
<dbReference type="InterPro" id="IPR048466">
    <property type="entry name" value="DNA_pol3_delta-like_C"/>
</dbReference>
<evidence type="ECO:0000256" key="2">
    <source>
        <dbReference type="ARBA" id="ARBA00022679"/>
    </source>
</evidence>
<comment type="caution">
    <text evidence="9">The sequence shown here is derived from an EMBL/GenBank/DDBJ whole genome shotgun (WGS) entry which is preliminary data.</text>
</comment>
<evidence type="ECO:0000256" key="4">
    <source>
        <dbReference type="ARBA" id="ARBA00022705"/>
    </source>
</evidence>
<dbReference type="InterPro" id="IPR005790">
    <property type="entry name" value="DNA_polIII_delta"/>
</dbReference>
<evidence type="ECO:0000256" key="5">
    <source>
        <dbReference type="ARBA" id="ARBA00022932"/>
    </source>
</evidence>
<dbReference type="InterPro" id="IPR027417">
    <property type="entry name" value="P-loop_NTPase"/>
</dbReference>